<reference evidence="2" key="1">
    <citation type="submission" date="2020-08" db="EMBL/GenBank/DDBJ databases">
        <authorList>
            <person name="Hu Y."/>
            <person name="Nguyen S.V."/>
            <person name="Li F."/>
            <person name="Fanning S."/>
        </authorList>
    </citation>
    <scope>NUCLEOTIDE SEQUENCE</scope>
    <source>
        <strain evidence="2">SYSU D8009</strain>
    </source>
</reference>
<keyword evidence="3" id="KW-1185">Reference proteome</keyword>
<evidence type="ECO:0000313" key="2">
    <source>
        <dbReference type="EMBL" id="MBC4018919.1"/>
    </source>
</evidence>
<evidence type="ECO:0000313" key="3">
    <source>
        <dbReference type="Proteomes" id="UP000600101"/>
    </source>
</evidence>
<sequence length="431" mass="45082">MHGTLPATLPLLVLGCGPRGLALRCLRRLEPPGPLRLLCAGIEVGSLALPPVLLPDTLLEVPLHRLPLVPLPAEIRIACDIDTADLALPWILESAAAAQSILGPPRIEVADLRLDHGVLRGTGVEAANGLLQPVLYARVNGALARAVAVEPPVARPEGGCAFRFGLPLLPQDLTEAGLTIGLYLVGQEAPLANFAWGRTGPGAVEAQIARLEARLARLEQDNAAAAAALETASRRRLDLQQERIDSFIDAAATLLLDRLAGPEEAGDRQAALRALIGTLAPGGDGPTTVAGTPEAGSRQEIDAHAAQFGPGWHAAEDSPEGSFRWMTEAGLVMNPAPERPVTAVLIDIAHLYATPEPRLEVQFDVVPGQVTPMPAGPHGFVLRIVPEGGPLACEALRLASRTSGSPARDGASADARVLSVAVSRVVFLYAE</sequence>
<comment type="caution">
    <text evidence="2">The sequence shown here is derived from an EMBL/GenBank/DDBJ whole genome shotgun (WGS) entry which is preliminary data.</text>
</comment>
<name>A0A9X0R3T6_9PROT</name>
<feature type="coiled-coil region" evidence="1">
    <location>
        <begin position="208"/>
        <end position="242"/>
    </location>
</feature>
<protein>
    <submittedName>
        <fullName evidence="2">Uncharacterized protein</fullName>
    </submittedName>
</protein>
<accession>A0A9X0R3T6</accession>
<evidence type="ECO:0000256" key="1">
    <source>
        <dbReference type="SAM" id="Coils"/>
    </source>
</evidence>
<keyword evidence="1" id="KW-0175">Coiled coil</keyword>
<dbReference type="AlphaFoldDB" id="A0A9X0R3T6"/>
<proteinExistence type="predicted"/>
<organism evidence="2 3">
    <name type="scientific">Siccirubricoccus deserti</name>
    <dbReference type="NCBI Taxonomy" id="2013562"/>
    <lineage>
        <taxon>Bacteria</taxon>
        <taxon>Pseudomonadati</taxon>
        <taxon>Pseudomonadota</taxon>
        <taxon>Alphaproteobacteria</taxon>
        <taxon>Acetobacterales</taxon>
        <taxon>Roseomonadaceae</taxon>
        <taxon>Siccirubricoccus</taxon>
    </lineage>
</organism>
<dbReference type="EMBL" id="JACOMF010000093">
    <property type="protein sequence ID" value="MBC4018919.1"/>
    <property type="molecule type" value="Genomic_DNA"/>
</dbReference>
<dbReference type="RefSeq" id="WP_186773659.1">
    <property type="nucleotide sequence ID" value="NZ_JACOMF010000093.1"/>
</dbReference>
<dbReference type="Proteomes" id="UP000600101">
    <property type="component" value="Unassembled WGS sequence"/>
</dbReference>
<gene>
    <name evidence="2" type="ORF">H7965_27085</name>
</gene>